<evidence type="ECO:0000256" key="1">
    <source>
        <dbReference type="SAM" id="MobiDB-lite"/>
    </source>
</evidence>
<keyword evidence="3" id="KW-1185">Reference proteome</keyword>
<feature type="compositionally biased region" description="Pro residues" evidence="1">
    <location>
        <begin position="49"/>
        <end position="69"/>
    </location>
</feature>
<comment type="caution">
    <text evidence="2">The sequence shown here is derived from an EMBL/GenBank/DDBJ whole genome shotgun (WGS) entry which is preliminary data.</text>
</comment>
<evidence type="ECO:0000313" key="3">
    <source>
        <dbReference type="Proteomes" id="UP001499989"/>
    </source>
</evidence>
<accession>A0ABN3SGI1</accession>
<proteinExistence type="predicted"/>
<sequence length="173" mass="18256">MFHAPATPTAQAGGPAPTHRGHDAGPAPATRGHPGFRPRAAHDRSTPPHGHPAPHPPRLAPHPPRPAPASPRTRLAAPRLAPHPPRRASPRLVPPRTRLASLRPAPASPRTRLAAPRPARAAGVAAPRSHRRPADDGALRAGPTIEHRVVLLSRLRPRSDNRDGSGHGVPVRP</sequence>
<gene>
    <name evidence="2" type="ORF">GCM10010310_17390</name>
</gene>
<dbReference type="Proteomes" id="UP001499989">
    <property type="component" value="Unassembled WGS sequence"/>
</dbReference>
<feature type="compositionally biased region" description="Low complexity" evidence="1">
    <location>
        <begin position="1"/>
        <end position="18"/>
    </location>
</feature>
<name>A0ABN3SGI1_9ACTN</name>
<feature type="region of interest" description="Disordered" evidence="1">
    <location>
        <begin position="1"/>
        <end position="173"/>
    </location>
</feature>
<feature type="compositionally biased region" description="Low complexity" evidence="1">
    <location>
        <begin position="70"/>
        <end position="80"/>
    </location>
</feature>
<evidence type="ECO:0000313" key="2">
    <source>
        <dbReference type="EMBL" id="GAA2675074.1"/>
    </source>
</evidence>
<protein>
    <submittedName>
        <fullName evidence="2">Uncharacterized protein</fullName>
    </submittedName>
</protein>
<reference evidence="2 3" key="1">
    <citation type="journal article" date="2019" name="Int. J. Syst. Evol. Microbiol.">
        <title>The Global Catalogue of Microorganisms (GCM) 10K type strain sequencing project: providing services to taxonomists for standard genome sequencing and annotation.</title>
        <authorList>
            <consortium name="The Broad Institute Genomics Platform"/>
            <consortium name="The Broad Institute Genome Sequencing Center for Infectious Disease"/>
            <person name="Wu L."/>
            <person name="Ma J."/>
        </authorList>
    </citation>
    <scope>NUCLEOTIDE SEQUENCE [LARGE SCALE GENOMIC DNA]</scope>
    <source>
        <strain evidence="2 3">JCM 4531</strain>
    </source>
</reference>
<dbReference type="EMBL" id="BAAASK010000003">
    <property type="protein sequence ID" value="GAA2675074.1"/>
    <property type="molecule type" value="Genomic_DNA"/>
</dbReference>
<feature type="compositionally biased region" description="Low complexity" evidence="1">
    <location>
        <begin position="98"/>
        <end position="127"/>
    </location>
</feature>
<organism evidence="2 3">
    <name type="scientific">Streptomyces violaceolatus</name>
    <dbReference type="NCBI Taxonomy" id="67378"/>
    <lineage>
        <taxon>Bacteria</taxon>
        <taxon>Bacillati</taxon>
        <taxon>Actinomycetota</taxon>
        <taxon>Actinomycetes</taxon>
        <taxon>Kitasatosporales</taxon>
        <taxon>Streptomycetaceae</taxon>
        <taxon>Streptomyces</taxon>
        <taxon>Streptomyces violaceoruber group</taxon>
    </lineage>
</organism>